<evidence type="ECO:0000256" key="1">
    <source>
        <dbReference type="SAM" id="MobiDB-lite"/>
    </source>
</evidence>
<feature type="region of interest" description="Disordered" evidence="1">
    <location>
        <begin position="779"/>
        <end position="801"/>
    </location>
</feature>
<dbReference type="Pfam" id="PF05860">
    <property type="entry name" value="TPS"/>
    <property type="match status" value="1"/>
</dbReference>
<dbReference type="InterPro" id="IPR012334">
    <property type="entry name" value="Pectin_lyas_fold"/>
</dbReference>
<dbReference type="InterPro" id="IPR008638">
    <property type="entry name" value="FhaB/CdiA-like_TPS"/>
</dbReference>
<gene>
    <name evidence="3" type="ORF">G7B40_006155</name>
</gene>
<name>A0AAP5M9A2_9CYAN</name>
<keyword evidence="4" id="KW-1185">Reference proteome</keyword>
<protein>
    <submittedName>
        <fullName evidence="3">S-layer family protein</fullName>
    </submittedName>
</protein>
<feature type="domain" description="Filamentous haemagglutinin FhaB/tRNA nuclease CdiA-like TPS" evidence="2">
    <location>
        <begin position="35"/>
        <end position="146"/>
    </location>
</feature>
<sequence length="880" mass="90258">MFGLGSTRWRQFSGILMGTISTVWANCAFAQITPDRTLPNNSIVTPNGSILNITGGTIAGNNLFHSFKDFSVPTGSTASFNNRLNIQNIISRVTGGSVSNIDGLIRSSGSANLFLINPSGLIFGRNAALNVGGSFVGSTANSLKFADGTEFSAKVPQTTPLLSISVPIGLQFGSNPGYIRVQGDSDSGSRPQEQGLRVSSGKTLALVGGELGLEGATLKTAGGRIELGSVAGEGVVNIAPIEKGFALSYESVQNLGNIQLSQQSVVDVSGAGGGDIQLAGKRIAITDASQIEASTLGAEPGGALVVKATDLLEISSTSSDFSILGVFVYPGATGNGGDLTINTGKLLLQGRAQVSATTLGSGNGGNLTINANQVQLIGATFGDEVANGLYAQADRGSTGNAGNLTINTRQLLIQGRGIVSASTLSSGRGGNLTITSDTVQLTGVKVDNRIGSGGLFASTDGTGDAGNLIINTQQLLVQNGAQINAITAGGGKGGDLTINADRVQLIGEPNNGLFVQANPGATGDAGNLRINTQQLLVQGGSQVSASTAGAGKGGDLTINADTVQLGGRTTDGLARSGLFTSSRVGSTGSAGNLTINTRVLLVQDGAIVTARSQGQGIAGNLNVNARYIRLDNNALLTANTQSTQVEPNSEQATININSPLLIMSRNSNIRTNATGENVIGGNINLETDFLIAAQNSDISANSANFRGGNVRINAQGIFGTQFRDVPSDQTSDITATGVSREFSGNVEITTPEVDPTRGLLELPIDLVDPSRQIANACNPGERQKQGSFTVTGRGGLPPNPRKAFNSDTVRVDWVTLNTNTNNPRQTVNTHSTIPIPQAIVPATGWVINDKGEVLLTAASTPIPYSFSNTATICSTPKSEP</sequence>
<evidence type="ECO:0000259" key="2">
    <source>
        <dbReference type="SMART" id="SM00912"/>
    </source>
</evidence>
<dbReference type="Gene3D" id="2.160.20.10">
    <property type="entry name" value="Single-stranded right-handed beta-helix, Pectin lyase-like"/>
    <property type="match status" value="3"/>
</dbReference>
<comment type="caution">
    <text evidence="3">The sequence shown here is derived from an EMBL/GenBank/DDBJ whole genome shotgun (WGS) entry which is preliminary data.</text>
</comment>
<evidence type="ECO:0000313" key="3">
    <source>
        <dbReference type="EMBL" id="MDR9894154.1"/>
    </source>
</evidence>
<dbReference type="InterPro" id="IPR011050">
    <property type="entry name" value="Pectin_lyase_fold/virulence"/>
</dbReference>
<accession>A0AAP5M9A2</accession>
<dbReference type="NCBIfam" id="TIGR01901">
    <property type="entry name" value="adhes_NPXG"/>
    <property type="match status" value="1"/>
</dbReference>
<reference evidence="4" key="1">
    <citation type="journal article" date="2021" name="Science">
        <title>Hunting the eagle killer: A cyanobacterial neurotoxin causes vacuolar myelinopathy.</title>
        <authorList>
            <person name="Breinlinger S."/>
            <person name="Phillips T.J."/>
            <person name="Haram B.N."/>
            <person name="Mares J."/>
            <person name="Martinez Yerena J.A."/>
            <person name="Hrouzek P."/>
            <person name="Sobotka R."/>
            <person name="Henderson W.M."/>
            <person name="Schmieder P."/>
            <person name="Williams S.M."/>
            <person name="Lauderdale J.D."/>
            <person name="Wilde H.D."/>
            <person name="Gerrin W."/>
            <person name="Kust A."/>
            <person name="Washington J.W."/>
            <person name="Wagner C."/>
            <person name="Geier B."/>
            <person name="Liebeke M."/>
            <person name="Enke H."/>
            <person name="Niedermeyer T.H.J."/>
            <person name="Wilde S.B."/>
        </authorList>
    </citation>
    <scope>NUCLEOTIDE SEQUENCE [LARGE SCALE GENOMIC DNA]</scope>
    <source>
        <strain evidence="4">Thurmond2011</strain>
    </source>
</reference>
<evidence type="ECO:0000313" key="4">
    <source>
        <dbReference type="Proteomes" id="UP000667802"/>
    </source>
</evidence>
<dbReference type="Proteomes" id="UP000667802">
    <property type="component" value="Unassembled WGS sequence"/>
</dbReference>
<dbReference type="SUPFAM" id="SSF51126">
    <property type="entry name" value="Pectin lyase-like"/>
    <property type="match status" value="3"/>
</dbReference>
<dbReference type="AlphaFoldDB" id="A0AAP5M9A2"/>
<organism evidence="3 4">
    <name type="scientific">Aetokthonos hydrillicola Thurmond2011</name>
    <dbReference type="NCBI Taxonomy" id="2712845"/>
    <lineage>
        <taxon>Bacteria</taxon>
        <taxon>Bacillati</taxon>
        <taxon>Cyanobacteriota</taxon>
        <taxon>Cyanophyceae</taxon>
        <taxon>Nostocales</taxon>
        <taxon>Hapalosiphonaceae</taxon>
        <taxon>Aetokthonos</taxon>
    </lineage>
</organism>
<dbReference type="EMBL" id="JAALHA020000002">
    <property type="protein sequence ID" value="MDR9894154.1"/>
    <property type="molecule type" value="Genomic_DNA"/>
</dbReference>
<proteinExistence type="predicted"/>
<dbReference type="SMART" id="SM00912">
    <property type="entry name" value="Haemagg_act"/>
    <property type="match status" value="1"/>
</dbReference>